<evidence type="ECO:0000313" key="1">
    <source>
        <dbReference type="EMBL" id="AUM12694.1"/>
    </source>
</evidence>
<keyword evidence="2" id="KW-1185">Reference proteome</keyword>
<reference evidence="2" key="1">
    <citation type="submission" date="2017-08" db="EMBL/GenBank/DDBJ databases">
        <title>Direct submision.</title>
        <authorList>
            <person name="Kim S.-J."/>
            <person name="Rhee S.-K."/>
        </authorList>
    </citation>
    <scope>NUCLEOTIDE SEQUENCE [LARGE SCALE GENOMIC DNA]</scope>
    <source>
        <strain evidence="2">GI5</strain>
    </source>
</reference>
<protein>
    <submittedName>
        <fullName evidence="1">Uncharacterized protein</fullName>
    </submittedName>
</protein>
<dbReference type="EMBL" id="CP022684">
    <property type="protein sequence ID" value="AUM12694.1"/>
    <property type="molecule type" value="Genomic_DNA"/>
</dbReference>
<dbReference type="PANTHER" id="PTHR40535">
    <property type="entry name" value="CHROMOSOME UNDETERMINED SCAFFOLD_9, WHOLE GENOME SHOTGUN SEQUENCE"/>
    <property type="match status" value="1"/>
</dbReference>
<proteinExistence type="predicted"/>
<organism evidence="1 2">
    <name type="scientific">Ketobacter alkanivorans</name>
    <dbReference type="NCBI Taxonomy" id="1917421"/>
    <lineage>
        <taxon>Bacteria</taxon>
        <taxon>Pseudomonadati</taxon>
        <taxon>Pseudomonadota</taxon>
        <taxon>Gammaproteobacteria</taxon>
        <taxon>Pseudomonadales</taxon>
        <taxon>Ketobacteraceae</taxon>
        <taxon>Ketobacter</taxon>
    </lineage>
</organism>
<dbReference type="RefSeq" id="WP_101894079.1">
    <property type="nucleotide sequence ID" value="NZ_CP022684.1"/>
</dbReference>
<evidence type="ECO:0000313" key="2">
    <source>
        <dbReference type="Proteomes" id="UP000235116"/>
    </source>
</evidence>
<dbReference type="PANTHER" id="PTHR40535:SF1">
    <property type="entry name" value="CHROMOSOME UNDETERMINED SCAFFOLD_9, WHOLE GENOME SHOTGUN SEQUENCE"/>
    <property type="match status" value="1"/>
</dbReference>
<dbReference type="AlphaFoldDB" id="A0A2K9LPE2"/>
<sequence>MPQNQEHHESKANRTLARLANRLVVAVITSLLIACNQPLQSVPLPQTAFDESTVILLQQTHPANIESILRQNSLLGSGRTDFVSANPYFPLQWLPWDECWNDSNCQYSITQTGIPVQAFPAREEVVHWWQNKSADPVDASVCGVRFIDSNREEYELASFDNRHTLEANPGFQLTHYQQCGACSTLQDLAVYGSLDLTVMAKVCSKRMGLANKKSCMMEIGFSETCAESWAYNADKTSQSCLLVCINEYGLIPLLTGTESSPNAEAGQLNQCLLCDEMISGPGFQYSAGRTRRNSGIVSEIDRPDEQVYDVNHTYFD</sequence>
<dbReference type="OrthoDB" id="5727225at2"/>
<name>A0A2K9LPE2_9GAMM</name>
<dbReference type="KEGG" id="kak:Kalk_09820"/>
<dbReference type="Proteomes" id="UP000235116">
    <property type="component" value="Chromosome"/>
</dbReference>
<accession>A0A2K9LPE2</accession>
<gene>
    <name evidence="1" type="ORF">Kalk_09820</name>
</gene>